<comment type="caution">
    <text evidence="2">The sequence shown here is derived from an EMBL/GenBank/DDBJ whole genome shotgun (WGS) entry which is preliminary data.</text>
</comment>
<organism evidence="2 3">
    <name type="scientific">Novipirellula rosea</name>
    <dbReference type="NCBI Taxonomy" id="1031540"/>
    <lineage>
        <taxon>Bacteria</taxon>
        <taxon>Pseudomonadati</taxon>
        <taxon>Planctomycetota</taxon>
        <taxon>Planctomycetia</taxon>
        <taxon>Pirellulales</taxon>
        <taxon>Pirellulaceae</taxon>
        <taxon>Novipirellula</taxon>
    </lineage>
</organism>
<feature type="region of interest" description="Disordered" evidence="1">
    <location>
        <begin position="145"/>
        <end position="166"/>
    </location>
</feature>
<dbReference type="Proteomes" id="UP001500840">
    <property type="component" value="Unassembled WGS sequence"/>
</dbReference>
<keyword evidence="3" id="KW-1185">Reference proteome</keyword>
<dbReference type="PANTHER" id="PTHR32309">
    <property type="entry name" value="TYROSINE-PROTEIN KINASE"/>
    <property type="match status" value="1"/>
</dbReference>
<reference evidence="3" key="1">
    <citation type="journal article" date="2019" name="Int. J. Syst. Evol. Microbiol.">
        <title>The Global Catalogue of Microorganisms (GCM) 10K type strain sequencing project: providing services to taxonomists for standard genome sequencing and annotation.</title>
        <authorList>
            <consortium name="The Broad Institute Genomics Platform"/>
            <consortium name="The Broad Institute Genome Sequencing Center for Infectious Disease"/>
            <person name="Wu L."/>
            <person name="Ma J."/>
        </authorList>
    </citation>
    <scope>NUCLEOTIDE SEQUENCE [LARGE SCALE GENOMIC DNA]</scope>
    <source>
        <strain evidence="3">JCM 17759</strain>
    </source>
</reference>
<sequence>MTANNQAFVKAFARRNRNADTNSSHQQNQSGVETKSPSPAPATWWIDETDDQKIRADHDTAEHVPAPHFATDIRVTNLRDEIAAESEDAMESFPEPESAPIPNANVLASLQHTITSFASESYTGTSDIIGGGFTPFVARELDESTVKPTAVPKPETAAKPATTKATTRAAIPAAKLPAAVPPAAKPPTAKPPATTVAVAKASAAAMPAAAVTVKTPPVPEAKIRSETKPRSEAKSASHEASIIELQRILSSKTAAARTTSQRENQTGTSAIPSQPQAAEMLPPSAAATLAAAMPAANTIPAADPVEVVETSPSPTPEAAPAVAAKLKAAWEVDQFDVPSNVAKLFFEGELFQMVAEQMLGAVQTGLDSVLVTSVHPEEGRSTVATGVAMAAAAAGIRVALVDADLVTPTLVDELSLDVEYGWLDALRGGLSLGEIAVHAVEDHVTLFPLFPSEPSGQATAAEIAKLIQTLKENFDLVIIDGPLGNTPVARSIASLVESAMIVRDIENTTNEEINALSNQLLESGIQGIGVVDNFA</sequence>
<dbReference type="InterPro" id="IPR050445">
    <property type="entry name" value="Bact_polysacc_biosynth/exp"/>
</dbReference>
<feature type="compositionally biased region" description="Polar residues" evidence="1">
    <location>
        <begin position="253"/>
        <end position="276"/>
    </location>
</feature>
<name>A0ABP8MWN3_9BACT</name>
<gene>
    <name evidence="2" type="ORF">GCM10023156_31340</name>
</gene>
<dbReference type="InterPro" id="IPR015223">
    <property type="entry name" value="MipZ"/>
</dbReference>
<dbReference type="Pfam" id="PF09140">
    <property type="entry name" value="MipZ"/>
    <property type="match status" value="1"/>
</dbReference>
<proteinExistence type="predicted"/>
<feature type="region of interest" description="Disordered" evidence="1">
    <location>
        <begin position="1"/>
        <end position="44"/>
    </location>
</feature>
<protein>
    <recommendedName>
        <fullName evidence="4">Non-specific protein-tyrosine kinase</fullName>
    </recommendedName>
</protein>
<evidence type="ECO:0000313" key="2">
    <source>
        <dbReference type="EMBL" id="GAA4456264.1"/>
    </source>
</evidence>
<feature type="compositionally biased region" description="Polar residues" evidence="1">
    <location>
        <begin position="19"/>
        <end position="37"/>
    </location>
</feature>
<dbReference type="SUPFAM" id="SSF52540">
    <property type="entry name" value="P-loop containing nucleoside triphosphate hydrolases"/>
    <property type="match status" value="1"/>
</dbReference>
<feature type="region of interest" description="Disordered" evidence="1">
    <location>
        <begin position="253"/>
        <end position="281"/>
    </location>
</feature>
<dbReference type="RefSeq" id="WP_345323506.1">
    <property type="nucleotide sequence ID" value="NZ_BAABGA010000037.1"/>
</dbReference>
<evidence type="ECO:0008006" key="4">
    <source>
        <dbReference type="Google" id="ProtNLM"/>
    </source>
</evidence>
<accession>A0ABP8MWN3</accession>
<feature type="compositionally biased region" description="Low complexity" evidence="1">
    <location>
        <begin position="147"/>
        <end position="166"/>
    </location>
</feature>
<feature type="compositionally biased region" description="Basic and acidic residues" evidence="1">
    <location>
        <begin position="221"/>
        <end position="237"/>
    </location>
</feature>
<evidence type="ECO:0000256" key="1">
    <source>
        <dbReference type="SAM" id="MobiDB-lite"/>
    </source>
</evidence>
<feature type="region of interest" description="Disordered" evidence="1">
    <location>
        <begin position="217"/>
        <end position="239"/>
    </location>
</feature>
<evidence type="ECO:0000313" key="3">
    <source>
        <dbReference type="Proteomes" id="UP001500840"/>
    </source>
</evidence>
<dbReference type="PANTHER" id="PTHR32309:SF13">
    <property type="entry name" value="FERRIC ENTEROBACTIN TRANSPORT PROTEIN FEPE"/>
    <property type="match status" value="1"/>
</dbReference>
<dbReference type="EMBL" id="BAABGA010000037">
    <property type="protein sequence ID" value="GAA4456264.1"/>
    <property type="molecule type" value="Genomic_DNA"/>
</dbReference>
<dbReference type="InterPro" id="IPR027417">
    <property type="entry name" value="P-loop_NTPase"/>
</dbReference>
<dbReference type="Gene3D" id="3.40.50.300">
    <property type="entry name" value="P-loop containing nucleotide triphosphate hydrolases"/>
    <property type="match status" value="1"/>
</dbReference>